<dbReference type="RefSeq" id="WP_060816992.1">
    <property type="nucleotide sequence ID" value="NZ_FCOC02000001.1"/>
</dbReference>
<evidence type="ECO:0000313" key="6">
    <source>
        <dbReference type="EMBL" id="SAL12155.1"/>
    </source>
</evidence>
<dbReference type="Proteomes" id="UP000054893">
    <property type="component" value="Unassembled WGS sequence"/>
</dbReference>
<dbReference type="GO" id="GO:0000271">
    <property type="term" value="P:polysaccharide biosynthetic process"/>
    <property type="evidence" value="ECO:0007669"/>
    <property type="project" value="InterPro"/>
</dbReference>
<dbReference type="GO" id="GO:0051287">
    <property type="term" value="F:NAD binding"/>
    <property type="evidence" value="ECO:0007669"/>
    <property type="project" value="InterPro"/>
</dbReference>
<dbReference type="GO" id="GO:0016616">
    <property type="term" value="F:oxidoreductase activity, acting on the CH-OH group of donors, NAD or NADP as acceptor"/>
    <property type="evidence" value="ECO:0007669"/>
    <property type="project" value="InterPro"/>
</dbReference>
<evidence type="ECO:0000313" key="7">
    <source>
        <dbReference type="Proteomes" id="UP000054893"/>
    </source>
</evidence>
<dbReference type="SMART" id="SM00984">
    <property type="entry name" value="UDPG_MGDP_dh_C"/>
    <property type="match status" value="1"/>
</dbReference>
<name>A0A158EXF2_CABSO</name>
<dbReference type="PIRSF" id="PIRSF000124">
    <property type="entry name" value="UDPglc_GDPman_dh"/>
    <property type="match status" value="1"/>
</dbReference>
<dbReference type="InterPro" id="IPR028359">
    <property type="entry name" value="UDP_ManNAc/GlcNAc_DH"/>
</dbReference>
<dbReference type="GO" id="GO:0016628">
    <property type="term" value="F:oxidoreductase activity, acting on the CH-CH group of donors, NAD or NADP as acceptor"/>
    <property type="evidence" value="ECO:0007669"/>
    <property type="project" value="InterPro"/>
</dbReference>
<dbReference type="InterPro" id="IPR014026">
    <property type="entry name" value="UDP-Glc/GDP-Man_DH_dimer"/>
</dbReference>
<dbReference type="EMBL" id="FCOC02000001">
    <property type="protein sequence ID" value="SAL12155.1"/>
    <property type="molecule type" value="Genomic_DNA"/>
</dbReference>
<dbReference type="PANTHER" id="PTHR43491:SF2">
    <property type="entry name" value="UDP-N-ACETYL-D-MANNOSAMINE DEHYDROGENASE"/>
    <property type="match status" value="1"/>
</dbReference>
<dbReference type="InterPro" id="IPR001732">
    <property type="entry name" value="UDP-Glc/GDP-Man_DH_N"/>
</dbReference>
<dbReference type="InterPro" id="IPR014027">
    <property type="entry name" value="UDP-Glc/GDP-Man_DH_C"/>
</dbReference>
<dbReference type="SUPFAM" id="SSF52413">
    <property type="entry name" value="UDP-glucose/GDP-mannose dehydrogenase C-terminal domain"/>
    <property type="match status" value="1"/>
</dbReference>
<gene>
    <name evidence="6" type="ORF">AWB64_00483</name>
</gene>
<dbReference type="PIRSF" id="PIRSF500136">
    <property type="entry name" value="UDP_ManNAc_DH"/>
    <property type="match status" value="1"/>
</dbReference>
<evidence type="ECO:0000256" key="2">
    <source>
        <dbReference type="ARBA" id="ARBA00023002"/>
    </source>
</evidence>
<dbReference type="Pfam" id="PF00984">
    <property type="entry name" value="UDPG_MGDP_dh"/>
    <property type="match status" value="1"/>
</dbReference>
<dbReference type="Pfam" id="PF03721">
    <property type="entry name" value="UDPG_MGDP_dh_N"/>
    <property type="match status" value="1"/>
</dbReference>
<dbReference type="InterPro" id="IPR036220">
    <property type="entry name" value="UDP-Glc/GDP-Man_DH_C_sf"/>
</dbReference>
<keyword evidence="3" id="KW-0520">NAD</keyword>
<dbReference type="InterPro" id="IPR008927">
    <property type="entry name" value="6-PGluconate_DH-like_C_sf"/>
</dbReference>
<dbReference type="InterPro" id="IPR017476">
    <property type="entry name" value="UDP-Glc/GDP-Man"/>
</dbReference>
<dbReference type="PANTHER" id="PTHR43491">
    <property type="entry name" value="UDP-N-ACETYL-D-MANNOSAMINE DEHYDROGENASE"/>
    <property type="match status" value="1"/>
</dbReference>
<evidence type="ECO:0000256" key="1">
    <source>
        <dbReference type="ARBA" id="ARBA00006601"/>
    </source>
</evidence>
<dbReference type="Gene3D" id="3.40.50.720">
    <property type="entry name" value="NAD(P)-binding Rossmann-like Domain"/>
    <property type="match status" value="2"/>
</dbReference>
<dbReference type="AlphaFoldDB" id="A0A158EXF2"/>
<reference evidence="6 7" key="1">
    <citation type="submission" date="2016-01" db="EMBL/GenBank/DDBJ databases">
        <authorList>
            <person name="Oliw E.H."/>
        </authorList>
    </citation>
    <scope>NUCLEOTIDE SEQUENCE [LARGE SCALE GENOMIC DNA]</scope>
    <source>
        <strain evidence="6">LMG 22029</strain>
    </source>
</reference>
<dbReference type="NCBIfam" id="TIGR03026">
    <property type="entry name" value="NDP-sugDHase"/>
    <property type="match status" value="1"/>
</dbReference>
<dbReference type="Pfam" id="PF03720">
    <property type="entry name" value="UDPG_MGDP_dh_C"/>
    <property type="match status" value="1"/>
</dbReference>
<feature type="domain" description="UDP-glucose/GDP-mannose dehydrogenase C-terminal" evidence="5">
    <location>
        <begin position="314"/>
        <end position="413"/>
    </location>
</feature>
<dbReference type="SUPFAM" id="SSF48179">
    <property type="entry name" value="6-phosphogluconate dehydrogenase C-terminal domain-like"/>
    <property type="match status" value="1"/>
</dbReference>
<sequence>MHDRHVSVIGLGYVGLPVALAFGTQRRTIGFDVSANRLADLRAGLDRNGEVSREELARAQIELTDSIETLKQADFHIVAVPTPISAGAQPDLQPVIRASETVGRALKRGDVVVYESTVYPGVTEEICVPILERESGLSFGTDFTVGYSPERINPGDRQHTFCNIVKIVSGSDAATLDLVAEVYGSVVTAGVYRAGSIKVAEAAKVIENTQRDLNIALMNEAAIIFDYLDIDTREVLDAAGTKWNFLPFTPGLVGGHCIGVDPYYLTHKAQVSGYTPQVILAGRRVNDGMGRFVADRAVKTLIRTGRAPLGAKAVVLGLTFKENCPDLRNSKVIDIVHHLQDYGLEVQLHDPLADREEALDEYGATLTDFDALNPADLVVLAVPHRDFLQNTGALIALAKPGAVFADVKSSLPLEEIRAAGLVAWRL</sequence>
<protein>
    <submittedName>
        <fullName evidence="6">BceC</fullName>
    </submittedName>
</protein>
<dbReference type="OrthoDB" id="9803238at2"/>
<comment type="similarity">
    <text evidence="1 4">Belongs to the UDP-glucose/GDP-mannose dehydrogenase family.</text>
</comment>
<dbReference type="SUPFAM" id="SSF51735">
    <property type="entry name" value="NAD(P)-binding Rossmann-fold domains"/>
    <property type="match status" value="1"/>
</dbReference>
<dbReference type="InterPro" id="IPR036291">
    <property type="entry name" value="NAD(P)-bd_dom_sf"/>
</dbReference>
<evidence type="ECO:0000256" key="3">
    <source>
        <dbReference type="ARBA" id="ARBA00023027"/>
    </source>
</evidence>
<organism evidence="6 7">
    <name type="scientific">Caballeronia sordidicola</name>
    <name type="common">Burkholderia sordidicola</name>
    <dbReference type="NCBI Taxonomy" id="196367"/>
    <lineage>
        <taxon>Bacteria</taxon>
        <taxon>Pseudomonadati</taxon>
        <taxon>Pseudomonadota</taxon>
        <taxon>Betaproteobacteria</taxon>
        <taxon>Burkholderiales</taxon>
        <taxon>Burkholderiaceae</taxon>
        <taxon>Caballeronia</taxon>
    </lineage>
</organism>
<evidence type="ECO:0000259" key="5">
    <source>
        <dbReference type="SMART" id="SM00984"/>
    </source>
</evidence>
<evidence type="ECO:0000256" key="4">
    <source>
        <dbReference type="PIRNR" id="PIRNR000124"/>
    </source>
</evidence>
<accession>A0A158EXF2</accession>
<proteinExistence type="inferred from homology"/>
<keyword evidence="2" id="KW-0560">Oxidoreductase</keyword>